<sequence length="297" mass="33432">MLRNLQKLNAVTKVARVSLSSVPPAAVPKKLGEGIRKEMFSSGRKKPVGWKSSKIGDTETKNSLALANGHHQQHHSSSSSSSAEESLPFSSKFNVFFQREKLNKSAVANLPNDQKKDKNQMEIKDDEFIGKENNEQKSPHILVLGPDDFSLEMASDKLMQLITNGSNIVTEIRAEKGSKYSDSFFDQLITAVLHAEPATLPKMTFCTSPTEWTKVFDFVEEFDGAPCHVKFGGANFECAAEHYSTGKSAYTEYSMRREGTEGQFVFRFYYENLDKIEHSSDKYGENKFVKIEIFTRK</sequence>
<protein>
    <submittedName>
        <fullName evidence="2">Uncharacterized protein</fullName>
    </submittedName>
</protein>
<accession>A0ABD2M207</accession>
<dbReference type="EMBL" id="JBICBT010000184">
    <property type="protein sequence ID" value="KAL3121548.1"/>
    <property type="molecule type" value="Genomic_DNA"/>
</dbReference>
<name>A0ABD2M207_9BILA</name>
<feature type="region of interest" description="Disordered" evidence="1">
    <location>
        <begin position="37"/>
        <end position="56"/>
    </location>
</feature>
<evidence type="ECO:0000313" key="3">
    <source>
        <dbReference type="Proteomes" id="UP001620626"/>
    </source>
</evidence>
<reference evidence="2 3" key="1">
    <citation type="submission" date="2024-10" db="EMBL/GenBank/DDBJ databases">
        <authorList>
            <person name="Kim D."/>
        </authorList>
    </citation>
    <scope>NUCLEOTIDE SEQUENCE [LARGE SCALE GENOMIC DNA]</scope>
    <source>
        <strain evidence="2">BH-2024</strain>
    </source>
</reference>
<dbReference type="AlphaFoldDB" id="A0ABD2M207"/>
<evidence type="ECO:0000256" key="1">
    <source>
        <dbReference type="SAM" id="MobiDB-lite"/>
    </source>
</evidence>
<keyword evidence="3" id="KW-1185">Reference proteome</keyword>
<evidence type="ECO:0000313" key="2">
    <source>
        <dbReference type="EMBL" id="KAL3121548.1"/>
    </source>
</evidence>
<comment type="caution">
    <text evidence="2">The sequence shown here is derived from an EMBL/GenBank/DDBJ whole genome shotgun (WGS) entry which is preliminary data.</text>
</comment>
<dbReference type="Proteomes" id="UP001620626">
    <property type="component" value="Unassembled WGS sequence"/>
</dbReference>
<organism evidence="2 3">
    <name type="scientific">Heterodera trifolii</name>
    <dbReference type="NCBI Taxonomy" id="157864"/>
    <lineage>
        <taxon>Eukaryota</taxon>
        <taxon>Metazoa</taxon>
        <taxon>Ecdysozoa</taxon>
        <taxon>Nematoda</taxon>
        <taxon>Chromadorea</taxon>
        <taxon>Rhabditida</taxon>
        <taxon>Tylenchina</taxon>
        <taxon>Tylenchomorpha</taxon>
        <taxon>Tylenchoidea</taxon>
        <taxon>Heteroderidae</taxon>
        <taxon>Heteroderinae</taxon>
        <taxon>Heterodera</taxon>
    </lineage>
</organism>
<gene>
    <name evidence="2" type="ORF">niasHT_009025</name>
</gene>
<proteinExistence type="predicted"/>